<dbReference type="Proteomes" id="UP001172778">
    <property type="component" value="Unassembled WGS sequence"/>
</dbReference>
<organism evidence="2 3">
    <name type="scientific">Parachitinimonas caeni</name>
    <dbReference type="NCBI Taxonomy" id="3031301"/>
    <lineage>
        <taxon>Bacteria</taxon>
        <taxon>Pseudomonadati</taxon>
        <taxon>Pseudomonadota</taxon>
        <taxon>Betaproteobacteria</taxon>
        <taxon>Neisseriales</taxon>
        <taxon>Chitinibacteraceae</taxon>
        <taxon>Parachitinimonas</taxon>
    </lineage>
</organism>
<comment type="caution">
    <text evidence="2">The sequence shown here is derived from an EMBL/GenBank/DDBJ whole genome shotgun (WGS) entry which is preliminary data.</text>
</comment>
<evidence type="ECO:0000313" key="2">
    <source>
        <dbReference type="EMBL" id="MDK2125050.1"/>
    </source>
</evidence>
<evidence type="ECO:0000256" key="1">
    <source>
        <dbReference type="SAM" id="MobiDB-lite"/>
    </source>
</evidence>
<protein>
    <recommendedName>
        <fullName evidence="4">Secreted protein</fullName>
    </recommendedName>
</protein>
<reference evidence="2" key="1">
    <citation type="submission" date="2023-03" db="EMBL/GenBank/DDBJ databases">
        <title>Chitinimonas shenzhenensis gen. nov., sp. nov., a novel member of family Burkholderiaceae isolated from activated sludge collected in Shen Zhen, China.</title>
        <authorList>
            <person name="Wang X."/>
        </authorList>
    </citation>
    <scope>NUCLEOTIDE SEQUENCE</scope>
    <source>
        <strain evidence="2">DQS-5</strain>
    </source>
</reference>
<accession>A0ABT7E0V6</accession>
<keyword evidence="3" id="KW-1185">Reference proteome</keyword>
<proteinExistence type="predicted"/>
<sequence>MAKPSVLPLALRGTVCLRLGMPAIHQQPAQRDDSNPDCRLLPVVDEQRQEGHADPATPLEKVARRSSVIDRRSTQPKRNDERHR</sequence>
<evidence type="ECO:0000313" key="3">
    <source>
        <dbReference type="Proteomes" id="UP001172778"/>
    </source>
</evidence>
<feature type="compositionally biased region" description="Basic and acidic residues" evidence="1">
    <location>
        <begin position="61"/>
        <end position="84"/>
    </location>
</feature>
<evidence type="ECO:0008006" key="4">
    <source>
        <dbReference type="Google" id="ProtNLM"/>
    </source>
</evidence>
<gene>
    <name evidence="2" type="ORF">PZA18_13430</name>
</gene>
<name>A0ABT7E0V6_9NEIS</name>
<feature type="region of interest" description="Disordered" evidence="1">
    <location>
        <begin position="44"/>
        <end position="84"/>
    </location>
</feature>
<dbReference type="EMBL" id="JARRAF010000014">
    <property type="protein sequence ID" value="MDK2125050.1"/>
    <property type="molecule type" value="Genomic_DNA"/>
</dbReference>